<name>A0A9N8ZYJ6_9GLOM</name>
<gene>
    <name evidence="1" type="ORF">FCALED_LOCUS4189</name>
</gene>
<evidence type="ECO:0000313" key="1">
    <source>
        <dbReference type="EMBL" id="CAG8510823.1"/>
    </source>
</evidence>
<proteinExistence type="predicted"/>
<dbReference type="EMBL" id="CAJVPQ010000795">
    <property type="protein sequence ID" value="CAG8510823.1"/>
    <property type="molecule type" value="Genomic_DNA"/>
</dbReference>
<organism evidence="1 2">
    <name type="scientific">Funneliformis caledonium</name>
    <dbReference type="NCBI Taxonomy" id="1117310"/>
    <lineage>
        <taxon>Eukaryota</taxon>
        <taxon>Fungi</taxon>
        <taxon>Fungi incertae sedis</taxon>
        <taxon>Mucoromycota</taxon>
        <taxon>Glomeromycotina</taxon>
        <taxon>Glomeromycetes</taxon>
        <taxon>Glomerales</taxon>
        <taxon>Glomeraceae</taxon>
        <taxon>Funneliformis</taxon>
    </lineage>
</organism>
<keyword evidence="2" id="KW-1185">Reference proteome</keyword>
<protein>
    <submittedName>
        <fullName evidence="1">14936_t:CDS:1</fullName>
    </submittedName>
</protein>
<comment type="caution">
    <text evidence="1">The sequence shown here is derived from an EMBL/GenBank/DDBJ whole genome shotgun (WGS) entry which is preliminary data.</text>
</comment>
<reference evidence="1" key="1">
    <citation type="submission" date="2021-06" db="EMBL/GenBank/DDBJ databases">
        <authorList>
            <person name="Kallberg Y."/>
            <person name="Tangrot J."/>
            <person name="Rosling A."/>
        </authorList>
    </citation>
    <scope>NUCLEOTIDE SEQUENCE</scope>
    <source>
        <strain evidence="1">UK204</strain>
    </source>
</reference>
<dbReference type="Proteomes" id="UP000789570">
    <property type="component" value="Unassembled WGS sequence"/>
</dbReference>
<sequence length="48" mass="5644">MILRLYTPFCIEIPLKSIELDPPRDRQEGQGRTMRRVKFNTFAVPPVL</sequence>
<evidence type="ECO:0000313" key="2">
    <source>
        <dbReference type="Proteomes" id="UP000789570"/>
    </source>
</evidence>
<accession>A0A9N8ZYJ6</accession>
<dbReference type="AlphaFoldDB" id="A0A9N8ZYJ6"/>